<keyword evidence="3" id="KW-1185">Reference proteome</keyword>
<dbReference type="InterPro" id="IPR029063">
    <property type="entry name" value="SAM-dependent_MTases_sf"/>
</dbReference>
<comment type="caution">
    <text evidence="2">The sequence shown here is derived from an EMBL/GenBank/DDBJ whole genome shotgun (WGS) entry which is preliminary data.</text>
</comment>
<feature type="compositionally biased region" description="Polar residues" evidence="1">
    <location>
        <begin position="174"/>
        <end position="184"/>
    </location>
</feature>
<protein>
    <recommendedName>
        <fullName evidence="4">Diaminohydroxyphosphoribosylamino-pyrimidine deaminase</fullName>
    </recommendedName>
</protein>
<name>A0A1E3B9X0_ASPCR</name>
<dbReference type="GO" id="GO:0008757">
    <property type="term" value="F:S-adenosylmethionine-dependent methyltransferase activity"/>
    <property type="evidence" value="ECO:0007669"/>
    <property type="project" value="UniProtKB-ARBA"/>
</dbReference>
<accession>A0A1E3B9X0</accession>
<dbReference type="PANTHER" id="PTHR14614:SF109">
    <property type="entry name" value="RIBOSOMAL LYSINE N-METHYLTRANSFERASE 5"/>
    <property type="match status" value="1"/>
</dbReference>
<organism evidence="2 3">
    <name type="scientific">Aspergillus cristatus</name>
    <name type="common">Chinese Fuzhuan brick tea-fermentation fungus</name>
    <name type="synonym">Eurotium cristatum</name>
    <dbReference type="NCBI Taxonomy" id="573508"/>
    <lineage>
        <taxon>Eukaryota</taxon>
        <taxon>Fungi</taxon>
        <taxon>Dikarya</taxon>
        <taxon>Ascomycota</taxon>
        <taxon>Pezizomycotina</taxon>
        <taxon>Eurotiomycetes</taxon>
        <taxon>Eurotiomycetidae</taxon>
        <taxon>Eurotiales</taxon>
        <taxon>Aspergillaceae</taxon>
        <taxon>Aspergillus</taxon>
        <taxon>Aspergillus subgen. Aspergillus</taxon>
    </lineage>
</organism>
<dbReference type="AlphaFoldDB" id="A0A1E3B9X0"/>
<dbReference type="InterPro" id="IPR019410">
    <property type="entry name" value="Methyltransf_16"/>
</dbReference>
<dbReference type="VEuPathDB" id="FungiDB:SI65_06527"/>
<dbReference type="SUPFAM" id="SSF53335">
    <property type="entry name" value="S-adenosyl-L-methionine-dependent methyltransferases"/>
    <property type="match status" value="1"/>
</dbReference>
<dbReference type="OrthoDB" id="2529286at2759"/>
<evidence type="ECO:0000256" key="1">
    <source>
        <dbReference type="SAM" id="MobiDB-lite"/>
    </source>
</evidence>
<dbReference type="STRING" id="573508.A0A1E3B9X0"/>
<sequence length="317" mass="34617">MNGFLSSLGHPVEDTEEETFLLFAQEIPANNLGFVDSCAQSLEVTIHGNEYTIQQSPSVLSSSRAGGTTGAVLWKITPLFAEWISGLTSNPLWTHPDSPLQPPAGKTVVELGCGIAGLVALSLGPAVRHYVATDQEYVHRLLRENLDENKGVAYKHKSGGSKGKGGKKKGGSKQVQSEESNISFTSLDWEQDAPELLKRSVGIAPDNDEDEDNGFDLLLSCDCIYNEALVAPFVRTCADICRLRPAYHPEKAADEEGKNPTICIIAQQQRAPDVFEAWLEETLKVFWVYRLSDEHLPVGLKGGTGYVLHLLVLRDDA</sequence>
<proteinExistence type="predicted"/>
<dbReference type="Gene3D" id="3.40.50.150">
    <property type="entry name" value="Vaccinia Virus protein VP39"/>
    <property type="match status" value="1"/>
</dbReference>
<dbReference type="GO" id="GO:0032991">
    <property type="term" value="C:protein-containing complex"/>
    <property type="evidence" value="ECO:0007669"/>
    <property type="project" value="TreeGrafter"/>
</dbReference>
<dbReference type="EMBL" id="JXNT01000007">
    <property type="protein sequence ID" value="ODM17739.1"/>
    <property type="molecule type" value="Genomic_DNA"/>
</dbReference>
<feature type="region of interest" description="Disordered" evidence="1">
    <location>
        <begin position="152"/>
        <end position="184"/>
    </location>
</feature>
<evidence type="ECO:0008006" key="4">
    <source>
        <dbReference type="Google" id="ProtNLM"/>
    </source>
</evidence>
<feature type="compositionally biased region" description="Basic residues" evidence="1">
    <location>
        <begin position="153"/>
        <end position="171"/>
    </location>
</feature>
<evidence type="ECO:0000313" key="2">
    <source>
        <dbReference type="EMBL" id="ODM17739.1"/>
    </source>
</evidence>
<dbReference type="Pfam" id="PF10294">
    <property type="entry name" value="Methyltransf_16"/>
    <property type="match status" value="1"/>
</dbReference>
<gene>
    <name evidence="2" type="ORF">SI65_06527</name>
</gene>
<dbReference type="Proteomes" id="UP000094569">
    <property type="component" value="Unassembled WGS sequence"/>
</dbReference>
<dbReference type="PANTHER" id="PTHR14614">
    <property type="entry name" value="HEPATOCELLULAR CARCINOMA-ASSOCIATED ANTIGEN"/>
    <property type="match status" value="1"/>
</dbReference>
<evidence type="ECO:0000313" key="3">
    <source>
        <dbReference type="Proteomes" id="UP000094569"/>
    </source>
</evidence>
<dbReference type="GO" id="GO:0005829">
    <property type="term" value="C:cytosol"/>
    <property type="evidence" value="ECO:0007669"/>
    <property type="project" value="TreeGrafter"/>
</dbReference>
<reference evidence="2 3" key="1">
    <citation type="journal article" date="2016" name="BMC Genomics">
        <title>Comparative genomic and transcriptomic analyses of the Fuzhuan brick tea-fermentation fungus Aspergillus cristatus.</title>
        <authorList>
            <person name="Ge Y."/>
            <person name="Wang Y."/>
            <person name="Liu Y."/>
            <person name="Tan Y."/>
            <person name="Ren X."/>
            <person name="Zhang X."/>
            <person name="Hyde K.D."/>
            <person name="Liu Y."/>
            <person name="Liu Z."/>
        </authorList>
    </citation>
    <scope>NUCLEOTIDE SEQUENCE [LARGE SCALE GENOMIC DNA]</scope>
    <source>
        <strain evidence="2 3">GZAAS20.1005</strain>
    </source>
</reference>